<evidence type="ECO:0000313" key="3">
    <source>
        <dbReference type="EMBL" id="PSJ58838.1"/>
    </source>
</evidence>
<evidence type="ECO:0000256" key="1">
    <source>
        <dbReference type="SAM" id="MobiDB-lite"/>
    </source>
</evidence>
<evidence type="ECO:0000256" key="2">
    <source>
        <dbReference type="SAM" id="Phobius"/>
    </source>
</evidence>
<dbReference type="RefSeq" id="WP_106725371.1">
    <property type="nucleotide sequence ID" value="NZ_PXYL01000009.1"/>
</dbReference>
<reference evidence="3 4" key="1">
    <citation type="submission" date="2018-03" db="EMBL/GenBank/DDBJ databases">
        <title>The draft genome of Mesorhizobium soli JCM 19897.</title>
        <authorList>
            <person name="Li L."/>
            <person name="Liu L."/>
            <person name="Liang L."/>
            <person name="Wang T."/>
            <person name="Zhang X."/>
        </authorList>
    </citation>
    <scope>NUCLEOTIDE SEQUENCE [LARGE SCALE GENOMIC DNA]</scope>
    <source>
        <strain evidence="3 4">JCM 19897</strain>
    </source>
</reference>
<dbReference type="AlphaFoldDB" id="A0A2P7S8L8"/>
<feature type="transmembrane region" description="Helical" evidence="2">
    <location>
        <begin position="73"/>
        <end position="95"/>
    </location>
</feature>
<feature type="region of interest" description="Disordered" evidence="1">
    <location>
        <begin position="105"/>
        <end position="128"/>
    </location>
</feature>
<feature type="transmembrane region" description="Helical" evidence="2">
    <location>
        <begin position="6"/>
        <end position="29"/>
    </location>
</feature>
<keyword evidence="4" id="KW-1185">Reference proteome</keyword>
<feature type="transmembrane region" description="Helical" evidence="2">
    <location>
        <begin position="41"/>
        <end position="61"/>
    </location>
</feature>
<protein>
    <submittedName>
        <fullName evidence="3">Uncharacterized protein</fullName>
    </submittedName>
</protein>
<dbReference type="Proteomes" id="UP000240653">
    <property type="component" value="Unassembled WGS sequence"/>
</dbReference>
<dbReference type="EMBL" id="PXYL01000009">
    <property type="protein sequence ID" value="PSJ58838.1"/>
    <property type="molecule type" value="Genomic_DNA"/>
</dbReference>
<comment type="caution">
    <text evidence="3">The sequence shown here is derived from an EMBL/GenBank/DDBJ whole genome shotgun (WGS) entry which is preliminary data.</text>
</comment>
<keyword evidence="2" id="KW-1133">Transmembrane helix</keyword>
<gene>
    <name evidence="3" type="ORF">C7I85_17870</name>
</gene>
<proteinExistence type="predicted"/>
<evidence type="ECO:0000313" key="4">
    <source>
        <dbReference type="Proteomes" id="UP000240653"/>
    </source>
</evidence>
<organism evidence="3 4">
    <name type="scientific">Pseudaminobacter soli</name>
    <name type="common">ex Li et al. 2025</name>
    <dbReference type="NCBI Taxonomy" id="1295366"/>
    <lineage>
        <taxon>Bacteria</taxon>
        <taxon>Pseudomonadati</taxon>
        <taxon>Pseudomonadota</taxon>
        <taxon>Alphaproteobacteria</taxon>
        <taxon>Hyphomicrobiales</taxon>
        <taxon>Phyllobacteriaceae</taxon>
        <taxon>Pseudaminobacter</taxon>
    </lineage>
</organism>
<keyword evidence="2" id="KW-0812">Transmembrane</keyword>
<keyword evidence="2" id="KW-0472">Membrane</keyword>
<name>A0A2P7S8L8_9HYPH</name>
<accession>A0A2P7S8L8</accession>
<sequence>MTLTQIMEALGINGSVVVAGLSGGVLRALSRKKLKVREMILSPICGALAAAYLTLPTVHYLKAVGWPLPGEDAQAVLASAFLIGTCAMWISDIVFEVVARRFRTQPPQSTRTGRSPDQRPNLIVPEPI</sequence>
<feature type="compositionally biased region" description="Polar residues" evidence="1">
    <location>
        <begin position="105"/>
        <end position="115"/>
    </location>
</feature>
<dbReference type="OrthoDB" id="8084480at2"/>